<protein>
    <submittedName>
        <fullName evidence="1">Uncharacterized protein</fullName>
    </submittedName>
</protein>
<reference evidence="1 2" key="1">
    <citation type="submission" date="2019-07" db="EMBL/GenBank/DDBJ databases">
        <authorList>
            <person name="Jastrzebski P J."/>
            <person name="Paukszto L."/>
            <person name="Jastrzebski P J."/>
        </authorList>
    </citation>
    <scope>NUCLEOTIDE SEQUENCE [LARGE SCALE GENOMIC DNA]</scope>
    <source>
        <strain evidence="1 2">WMS-il1</strain>
    </source>
</reference>
<name>A0A564XWD1_HYMDI</name>
<sequence length="56" mass="6156">SSITLEDLANECRKLGIRCDGSLSLQKSGEHNCINRISNEMASQNVFTSLKPLTEC</sequence>
<keyword evidence="2" id="KW-1185">Reference proteome</keyword>
<evidence type="ECO:0000313" key="2">
    <source>
        <dbReference type="Proteomes" id="UP000321570"/>
    </source>
</evidence>
<feature type="non-terminal residue" evidence="1">
    <location>
        <position position="1"/>
    </location>
</feature>
<proteinExistence type="predicted"/>
<dbReference type="Proteomes" id="UP000321570">
    <property type="component" value="Unassembled WGS sequence"/>
</dbReference>
<dbReference type="EMBL" id="CABIJS010000012">
    <property type="protein sequence ID" value="VUZ39342.1"/>
    <property type="molecule type" value="Genomic_DNA"/>
</dbReference>
<evidence type="ECO:0000313" key="1">
    <source>
        <dbReference type="EMBL" id="VUZ39342.1"/>
    </source>
</evidence>
<dbReference type="AlphaFoldDB" id="A0A564XWD1"/>
<gene>
    <name evidence="1" type="ORF">WMSIL1_LOCUS650</name>
</gene>
<accession>A0A564XWD1</accession>
<organism evidence="1 2">
    <name type="scientific">Hymenolepis diminuta</name>
    <name type="common">Rat tapeworm</name>
    <dbReference type="NCBI Taxonomy" id="6216"/>
    <lineage>
        <taxon>Eukaryota</taxon>
        <taxon>Metazoa</taxon>
        <taxon>Spiralia</taxon>
        <taxon>Lophotrochozoa</taxon>
        <taxon>Platyhelminthes</taxon>
        <taxon>Cestoda</taxon>
        <taxon>Eucestoda</taxon>
        <taxon>Cyclophyllidea</taxon>
        <taxon>Hymenolepididae</taxon>
        <taxon>Hymenolepis</taxon>
    </lineage>
</organism>